<dbReference type="AlphaFoldDB" id="A0A381C5U6"/>
<keyword evidence="1" id="KW-0812">Transmembrane</keyword>
<organism evidence="2 3">
    <name type="scientific">Buttiauxella agrestis</name>
    <dbReference type="NCBI Taxonomy" id="82977"/>
    <lineage>
        <taxon>Bacteria</taxon>
        <taxon>Pseudomonadati</taxon>
        <taxon>Pseudomonadota</taxon>
        <taxon>Gammaproteobacteria</taxon>
        <taxon>Enterobacterales</taxon>
        <taxon>Enterobacteriaceae</taxon>
        <taxon>Buttiauxella</taxon>
    </lineage>
</organism>
<evidence type="ECO:0000313" key="3">
    <source>
        <dbReference type="Proteomes" id="UP000255528"/>
    </source>
</evidence>
<proteinExistence type="predicted"/>
<keyword evidence="1" id="KW-0472">Membrane</keyword>
<dbReference type="EMBL" id="UIGI01000001">
    <property type="protein sequence ID" value="SUW63304.1"/>
    <property type="molecule type" value="Genomic_DNA"/>
</dbReference>
<name>A0A381C5U6_9ENTR</name>
<evidence type="ECO:0000313" key="2">
    <source>
        <dbReference type="EMBL" id="SUW63304.1"/>
    </source>
</evidence>
<keyword evidence="1" id="KW-1133">Transmembrane helix</keyword>
<sequence length="80" mass="9200">MFYFISDYLIFIWLWVGGSLAVASVAYQTGRLWLGWFVCSILFTPLLSSILMCSVPHTSKNRSYGMNLLEESIKNEKNKL</sequence>
<evidence type="ECO:0000256" key="1">
    <source>
        <dbReference type="SAM" id="Phobius"/>
    </source>
</evidence>
<gene>
    <name evidence="2" type="ORF">NCTC12119_01792</name>
</gene>
<accession>A0A381C5U6</accession>
<feature type="transmembrane region" description="Helical" evidence="1">
    <location>
        <begin position="33"/>
        <end position="53"/>
    </location>
</feature>
<protein>
    <submittedName>
        <fullName evidence="2">Uncharacterized protein</fullName>
    </submittedName>
</protein>
<dbReference type="Proteomes" id="UP000255528">
    <property type="component" value="Unassembled WGS sequence"/>
</dbReference>
<reference evidence="2 3" key="1">
    <citation type="submission" date="2018-06" db="EMBL/GenBank/DDBJ databases">
        <authorList>
            <consortium name="Pathogen Informatics"/>
            <person name="Doyle S."/>
        </authorList>
    </citation>
    <scope>NUCLEOTIDE SEQUENCE [LARGE SCALE GENOMIC DNA]</scope>
    <source>
        <strain evidence="2 3">NCTC12119</strain>
    </source>
</reference>
<feature type="transmembrane region" description="Helical" evidence="1">
    <location>
        <begin position="7"/>
        <end position="27"/>
    </location>
</feature>